<dbReference type="Proteomes" id="UP000298030">
    <property type="component" value="Unassembled WGS sequence"/>
</dbReference>
<dbReference type="AlphaFoldDB" id="A0A4Y7SCZ4"/>
<evidence type="ECO:0000313" key="1">
    <source>
        <dbReference type="EMBL" id="TEB08775.1"/>
    </source>
</evidence>
<dbReference type="Pfam" id="PF20414">
    <property type="entry name" value="DUF6698"/>
    <property type="match status" value="1"/>
</dbReference>
<proteinExistence type="predicted"/>
<dbReference type="EMBL" id="QPFP01000201">
    <property type="protein sequence ID" value="TEB19272.1"/>
    <property type="molecule type" value="Genomic_DNA"/>
</dbReference>
<feature type="non-terminal residue" evidence="2">
    <location>
        <position position="1"/>
    </location>
</feature>
<gene>
    <name evidence="2" type="ORF">FA13DRAFT_1647227</name>
    <name evidence="1" type="ORF">FA13DRAFT_1653965</name>
</gene>
<accession>A0A4Y7SCZ4</accession>
<name>A0A4Y7SCZ4_COPMI</name>
<keyword evidence="3" id="KW-1185">Reference proteome</keyword>
<protein>
    <submittedName>
        <fullName evidence="2">Uncharacterized protein</fullName>
    </submittedName>
</protein>
<dbReference type="OrthoDB" id="2662502at2759"/>
<evidence type="ECO:0000313" key="3">
    <source>
        <dbReference type="Proteomes" id="UP000298030"/>
    </source>
</evidence>
<reference evidence="2 3" key="1">
    <citation type="journal article" date="2019" name="Nat. Ecol. Evol.">
        <title>Megaphylogeny resolves global patterns of mushroom evolution.</title>
        <authorList>
            <person name="Varga T."/>
            <person name="Krizsan K."/>
            <person name="Foldi C."/>
            <person name="Dima B."/>
            <person name="Sanchez-Garcia M."/>
            <person name="Sanchez-Ramirez S."/>
            <person name="Szollosi G.J."/>
            <person name="Szarkandi J.G."/>
            <person name="Papp V."/>
            <person name="Albert L."/>
            <person name="Andreopoulos W."/>
            <person name="Angelini C."/>
            <person name="Antonin V."/>
            <person name="Barry K.W."/>
            <person name="Bougher N.L."/>
            <person name="Buchanan P."/>
            <person name="Buyck B."/>
            <person name="Bense V."/>
            <person name="Catcheside P."/>
            <person name="Chovatia M."/>
            <person name="Cooper J."/>
            <person name="Damon W."/>
            <person name="Desjardin D."/>
            <person name="Finy P."/>
            <person name="Geml J."/>
            <person name="Haridas S."/>
            <person name="Hughes K."/>
            <person name="Justo A."/>
            <person name="Karasinski D."/>
            <person name="Kautmanova I."/>
            <person name="Kiss B."/>
            <person name="Kocsube S."/>
            <person name="Kotiranta H."/>
            <person name="LaButti K.M."/>
            <person name="Lechner B.E."/>
            <person name="Liimatainen K."/>
            <person name="Lipzen A."/>
            <person name="Lukacs Z."/>
            <person name="Mihaltcheva S."/>
            <person name="Morgado L.N."/>
            <person name="Niskanen T."/>
            <person name="Noordeloos M.E."/>
            <person name="Ohm R.A."/>
            <person name="Ortiz-Santana B."/>
            <person name="Ovrebo C."/>
            <person name="Racz N."/>
            <person name="Riley R."/>
            <person name="Savchenko A."/>
            <person name="Shiryaev A."/>
            <person name="Soop K."/>
            <person name="Spirin V."/>
            <person name="Szebenyi C."/>
            <person name="Tomsovsky M."/>
            <person name="Tulloss R.E."/>
            <person name="Uehling J."/>
            <person name="Grigoriev I.V."/>
            <person name="Vagvolgyi C."/>
            <person name="Papp T."/>
            <person name="Martin F.M."/>
            <person name="Miettinen O."/>
            <person name="Hibbett D.S."/>
            <person name="Nagy L.G."/>
        </authorList>
    </citation>
    <scope>NUCLEOTIDE SEQUENCE [LARGE SCALE GENOMIC DNA]</scope>
    <source>
        <strain evidence="2 3">FP101781</strain>
    </source>
</reference>
<comment type="caution">
    <text evidence="2">The sequence shown here is derived from an EMBL/GenBank/DDBJ whole genome shotgun (WGS) entry which is preliminary data.</text>
</comment>
<evidence type="ECO:0000313" key="2">
    <source>
        <dbReference type="EMBL" id="TEB19272.1"/>
    </source>
</evidence>
<dbReference type="EMBL" id="QPFP01000542">
    <property type="protein sequence ID" value="TEB08775.1"/>
    <property type="molecule type" value="Genomic_DNA"/>
</dbReference>
<sequence>LRSGTDRLVHHGRHFGRTIRAFVNFHTLIGEGVLREEQLAARGATVDDLEETARREHDLFRQLIKMSPFLSDRLFRIGRTEHDVRHAADMLTKGASSARSDDVKSLKSAVIDWITPPGGVLTPNIPRHSKDGRGFYHEVTGKYLCPTDYDWSDPRVKAQLKEAKLVVTGLQWPMLLYAGLKCNQENMWEGLLRNRILVQAYKHIFTSPSSVHGESRATRSGNAELHGMDTVTVPSIAYIATLVRFSLSSVTTFCRTDAVTDHQRFYNTIVDFLEMEEEQVQVGELLDWWNR</sequence>
<dbReference type="InterPro" id="IPR046521">
    <property type="entry name" value="DUF6698"/>
</dbReference>
<organism evidence="2 3">
    <name type="scientific">Coprinellus micaceus</name>
    <name type="common">Glistening ink-cap mushroom</name>
    <name type="synonym">Coprinus micaceus</name>
    <dbReference type="NCBI Taxonomy" id="71717"/>
    <lineage>
        <taxon>Eukaryota</taxon>
        <taxon>Fungi</taxon>
        <taxon>Dikarya</taxon>
        <taxon>Basidiomycota</taxon>
        <taxon>Agaricomycotina</taxon>
        <taxon>Agaricomycetes</taxon>
        <taxon>Agaricomycetidae</taxon>
        <taxon>Agaricales</taxon>
        <taxon>Agaricineae</taxon>
        <taxon>Psathyrellaceae</taxon>
        <taxon>Coprinellus</taxon>
    </lineage>
</organism>